<keyword evidence="3" id="KW-1185">Reference proteome</keyword>
<gene>
    <name evidence="2" type="ORF">PVAP13_3KG018000</name>
</gene>
<dbReference type="Proteomes" id="UP000823388">
    <property type="component" value="Chromosome 3K"/>
</dbReference>
<name>A0A8T0UE37_PANVG</name>
<proteinExistence type="predicted"/>
<sequence length="318" mass="36998">MGGWNRSRYVRRGPDRSRRPSHPPLPPPDYEQKGQQHFISTTGSKVSLTWKEHPLPVIRKGHEHCSVPLWEREFCSYVGNISWWRFCENKQYVSVYNNLEQWDDSGAFENFQNSKARFWANYHGQPSDIPLPDPDVYIDKVDHCCKVDPELVADLDKVRLPFDSDYNSTPATGSGNAGADNKCTQSTSGNWDIYVEKPAEVNKWDWDANAIWGGKDESCKWGNSNSGWGAFLEEPSWRGWSNNQYASNNRSNNFYGGSNNNRYWNEDPSHTSGRKRNCGGYFQQRNNKQRNQEEGHHHQRSSWQDHRGRNREWRPSHT</sequence>
<protein>
    <submittedName>
        <fullName evidence="2">Uncharacterized protein</fullName>
    </submittedName>
</protein>
<comment type="caution">
    <text evidence="2">The sequence shown here is derived from an EMBL/GenBank/DDBJ whole genome shotgun (WGS) entry which is preliminary data.</text>
</comment>
<organism evidence="2 3">
    <name type="scientific">Panicum virgatum</name>
    <name type="common">Blackwell switchgrass</name>
    <dbReference type="NCBI Taxonomy" id="38727"/>
    <lineage>
        <taxon>Eukaryota</taxon>
        <taxon>Viridiplantae</taxon>
        <taxon>Streptophyta</taxon>
        <taxon>Embryophyta</taxon>
        <taxon>Tracheophyta</taxon>
        <taxon>Spermatophyta</taxon>
        <taxon>Magnoliopsida</taxon>
        <taxon>Liliopsida</taxon>
        <taxon>Poales</taxon>
        <taxon>Poaceae</taxon>
        <taxon>PACMAD clade</taxon>
        <taxon>Panicoideae</taxon>
        <taxon>Panicodae</taxon>
        <taxon>Paniceae</taxon>
        <taxon>Panicinae</taxon>
        <taxon>Panicum</taxon>
        <taxon>Panicum sect. Hiantes</taxon>
    </lineage>
</organism>
<evidence type="ECO:0000313" key="3">
    <source>
        <dbReference type="Proteomes" id="UP000823388"/>
    </source>
</evidence>
<feature type="region of interest" description="Disordered" evidence="1">
    <location>
        <begin position="1"/>
        <end position="36"/>
    </location>
</feature>
<feature type="region of interest" description="Disordered" evidence="1">
    <location>
        <begin position="265"/>
        <end position="318"/>
    </location>
</feature>
<evidence type="ECO:0000256" key="1">
    <source>
        <dbReference type="SAM" id="MobiDB-lite"/>
    </source>
</evidence>
<reference evidence="2" key="1">
    <citation type="submission" date="2020-05" db="EMBL/GenBank/DDBJ databases">
        <title>WGS assembly of Panicum virgatum.</title>
        <authorList>
            <person name="Lovell J.T."/>
            <person name="Jenkins J."/>
            <person name="Shu S."/>
            <person name="Juenger T.E."/>
            <person name="Schmutz J."/>
        </authorList>
    </citation>
    <scope>NUCLEOTIDE SEQUENCE</scope>
    <source>
        <strain evidence="2">AP13</strain>
    </source>
</reference>
<dbReference type="PANTHER" id="PTHR34567">
    <property type="entry name" value="FK506-BINDING-LIKE PROTEIN"/>
    <property type="match status" value="1"/>
</dbReference>
<evidence type="ECO:0000313" key="2">
    <source>
        <dbReference type="EMBL" id="KAG2622922.1"/>
    </source>
</evidence>
<feature type="compositionally biased region" description="Basic and acidic residues" evidence="1">
    <location>
        <begin position="303"/>
        <end position="318"/>
    </location>
</feature>
<dbReference type="AlphaFoldDB" id="A0A8T0UE37"/>
<accession>A0A8T0UE37</accession>
<dbReference type="EMBL" id="CM029041">
    <property type="protein sequence ID" value="KAG2622922.1"/>
    <property type="molecule type" value="Genomic_DNA"/>
</dbReference>
<dbReference type="PANTHER" id="PTHR34567:SF10">
    <property type="entry name" value="OS11G0140900 PROTEIN"/>
    <property type="match status" value="1"/>
</dbReference>